<keyword evidence="1" id="KW-1015">Disulfide bond</keyword>
<proteinExistence type="inferred from homology"/>
<evidence type="ECO:0000313" key="8">
    <source>
        <dbReference type="Proteomes" id="UP001362999"/>
    </source>
</evidence>
<gene>
    <name evidence="7" type="ORF">R3P38DRAFT_3231262</name>
</gene>
<dbReference type="EMBL" id="JAWWNJ010000134">
    <property type="protein sequence ID" value="KAK6984870.1"/>
    <property type="molecule type" value="Genomic_DNA"/>
</dbReference>
<dbReference type="Pfam" id="PF01764">
    <property type="entry name" value="Lipase_3"/>
    <property type="match status" value="1"/>
</dbReference>
<dbReference type="InterPro" id="IPR051218">
    <property type="entry name" value="Sec_MonoDiacylglyc_Lipase"/>
</dbReference>
<keyword evidence="8" id="KW-1185">Reference proteome</keyword>
<comment type="similarity">
    <text evidence="2">Belongs to the AB hydrolase superfamily. Lipase family. Class 3 subfamily.</text>
</comment>
<evidence type="ECO:0000313" key="7">
    <source>
        <dbReference type="EMBL" id="KAK6984870.1"/>
    </source>
</evidence>
<dbReference type="SUPFAM" id="SSF53474">
    <property type="entry name" value="alpha/beta-Hydrolases"/>
    <property type="match status" value="1"/>
</dbReference>
<protein>
    <submittedName>
        <fullName evidence="7">Lipase-3 domain-containing protein</fullName>
    </submittedName>
</protein>
<comment type="caution">
    <text evidence="7">The sequence shown here is derived from an EMBL/GenBank/DDBJ whole genome shotgun (WGS) entry which is preliminary data.</text>
</comment>
<dbReference type="CDD" id="cd00519">
    <property type="entry name" value="Lipase_3"/>
    <property type="match status" value="1"/>
</dbReference>
<evidence type="ECO:0000256" key="2">
    <source>
        <dbReference type="ARBA" id="ARBA00043996"/>
    </source>
</evidence>
<sequence>MYTFVPWVLSALSIATSVVASPLAVPVANSTSPVIDVVTGITSALFDDFILYTKYCSASYRENCARPVGRALFNEPGHITGFIARDDGRLEIVVTFRGTHSVDDALTVGQLALTPFISRGINETFSVHTGFLNSYNGVADDVIRIVKEQLVAHPGYRIIVTGHSLGGGVAAIAAPSLRVALGDAVPLKLYTFGQPRTGDPSYATYMEDLLGEQNIHRSVHTTDGIPGFIFPSLGYAHFATEYWQYSDPIPFLLARERTIKKCVGGEDPACSAKLTTFALSSVHWTYYGQEISSDPTVCL</sequence>
<evidence type="ECO:0000256" key="4">
    <source>
        <dbReference type="ARBA" id="ARBA00048461"/>
    </source>
</evidence>
<evidence type="ECO:0000256" key="5">
    <source>
        <dbReference type="SAM" id="SignalP"/>
    </source>
</evidence>
<comment type="catalytic activity">
    <reaction evidence="4">
        <text>a monoacylglycerol + H2O = glycerol + a fatty acid + H(+)</text>
        <dbReference type="Rhea" id="RHEA:15245"/>
        <dbReference type="ChEBI" id="CHEBI:15377"/>
        <dbReference type="ChEBI" id="CHEBI:15378"/>
        <dbReference type="ChEBI" id="CHEBI:17408"/>
        <dbReference type="ChEBI" id="CHEBI:17754"/>
        <dbReference type="ChEBI" id="CHEBI:28868"/>
    </reaction>
</comment>
<feature type="chain" id="PRO_5043586701" evidence="5">
    <location>
        <begin position="21"/>
        <end position="299"/>
    </location>
</feature>
<comment type="catalytic activity">
    <reaction evidence="3">
        <text>a diacylglycerol + H2O = a monoacylglycerol + a fatty acid + H(+)</text>
        <dbReference type="Rhea" id="RHEA:32731"/>
        <dbReference type="ChEBI" id="CHEBI:15377"/>
        <dbReference type="ChEBI" id="CHEBI:15378"/>
        <dbReference type="ChEBI" id="CHEBI:17408"/>
        <dbReference type="ChEBI" id="CHEBI:18035"/>
        <dbReference type="ChEBI" id="CHEBI:28868"/>
    </reaction>
</comment>
<name>A0AAV9ZLE3_9AGAR</name>
<dbReference type="AlphaFoldDB" id="A0AAV9ZLE3"/>
<organism evidence="7 8">
    <name type="scientific">Favolaschia claudopus</name>
    <dbReference type="NCBI Taxonomy" id="2862362"/>
    <lineage>
        <taxon>Eukaryota</taxon>
        <taxon>Fungi</taxon>
        <taxon>Dikarya</taxon>
        <taxon>Basidiomycota</taxon>
        <taxon>Agaricomycotina</taxon>
        <taxon>Agaricomycetes</taxon>
        <taxon>Agaricomycetidae</taxon>
        <taxon>Agaricales</taxon>
        <taxon>Marasmiineae</taxon>
        <taxon>Mycenaceae</taxon>
        <taxon>Favolaschia</taxon>
    </lineage>
</organism>
<dbReference type="InterPro" id="IPR029058">
    <property type="entry name" value="AB_hydrolase_fold"/>
</dbReference>
<feature type="domain" description="Fungal lipase-type" evidence="6">
    <location>
        <begin position="93"/>
        <end position="228"/>
    </location>
</feature>
<dbReference type="InterPro" id="IPR002921">
    <property type="entry name" value="Fungal_lipase-type"/>
</dbReference>
<keyword evidence="5" id="KW-0732">Signal</keyword>
<evidence type="ECO:0000259" key="6">
    <source>
        <dbReference type="Pfam" id="PF01764"/>
    </source>
</evidence>
<dbReference type="Proteomes" id="UP001362999">
    <property type="component" value="Unassembled WGS sequence"/>
</dbReference>
<dbReference type="GO" id="GO:0006629">
    <property type="term" value="P:lipid metabolic process"/>
    <property type="evidence" value="ECO:0007669"/>
    <property type="project" value="InterPro"/>
</dbReference>
<evidence type="ECO:0000256" key="3">
    <source>
        <dbReference type="ARBA" id="ARBA00047591"/>
    </source>
</evidence>
<evidence type="ECO:0000256" key="1">
    <source>
        <dbReference type="ARBA" id="ARBA00023157"/>
    </source>
</evidence>
<dbReference type="PANTHER" id="PTHR45856:SF24">
    <property type="entry name" value="FUNGAL LIPASE-LIKE DOMAIN-CONTAINING PROTEIN"/>
    <property type="match status" value="1"/>
</dbReference>
<dbReference type="Gene3D" id="3.40.50.1820">
    <property type="entry name" value="alpha/beta hydrolase"/>
    <property type="match status" value="1"/>
</dbReference>
<dbReference type="PANTHER" id="PTHR45856">
    <property type="entry name" value="ALPHA/BETA-HYDROLASES SUPERFAMILY PROTEIN"/>
    <property type="match status" value="1"/>
</dbReference>
<accession>A0AAV9ZLE3</accession>
<feature type="signal peptide" evidence="5">
    <location>
        <begin position="1"/>
        <end position="20"/>
    </location>
</feature>
<reference evidence="7 8" key="1">
    <citation type="journal article" date="2024" name="J Genomics">
        <title>Draft genome sequencing and assembly of Favolaschia claudopus CIRM-BRFM 2984 isolated from oak limbs.</title>
        <authorList>
            <person name="Navarro D."/>
            <person name="Drula E."/>
            <person name="Chaduli D."/>
            <person name="Cazenave R."/>
            <person name="Ahrendt S."/>
            <person name="Wang J."/>
            <person name="Lipzen A."/>
            <person name="Daum C."/>
            <person name="Barry K."/>
            <person name="Grigoriev I.V."/>
            <person name="Favel A."/>
            <person name="Rosso M.N."/>
            <person name="Martin F."/>
        </authorList>
    </citation>
    <scope>NUCLEOTIDE SEQUENCE [LARGE SCALE GENOMIC DNA]</scope>
    <source>
        <strain evidence="7 8">CIRM-BRFM 2984</strain>
    </source>
</reference>